<reference evidence="3 4" key="1">
    <citation type="submission" date="2023-08" db="EMBL/GenBank/DDBJ databases">
        <authorList>
            <person name="Park J.-S."/>
        </authorList>
    </citation>
    <scope>NUCLEOTIDE SEQUENCE [LARGE SCALE GENOMIC DNA]</scope>
    <source>
        <strain evidence="3 4">2205BS29-5</strain>
    </source>
</reference>
<keyword evidence="4" id="KW-1185">Reference proteome</keyword>
<dbReference type="Gene3D" id="2.150.10.10">
    <property type="entry name" value="Serralysin-like metalloprotease, C-terminal"/>
    <property type="match status" value="4"/>
</dbReference>
<dbReference type="PRINTS" id="PR00313">
    <property type="entry name" value="CABNDNGRPT"/>
</dbReference>
<dbReference type="InterPro" id="IPR050557">
    <property type="entry name" value="RTX_toxin/Mannuronan_C5-epim"/>
</dbReference>
<dbReference type="RefSeq" id="WP_305961755.1">
    <property type="nucleotide sequence ID" value="NZ_JAVAMQ010000002.1"/>
</dbReference>
<dbReference type="InterPro" id="IPR001343">
    <property type="entry name" value="Hemolysn_Ca-bd"/>
</dbReference>
<evidence type="ECO:0000313" key="4">
    <source>
        <dbReference type="Proteomes" id="UP001224997"/>
    </source>
</evidence>
<sequence>MPQLVSLDFPATLDLSEGAAAFTVSATAADPDGILQVVVFYDRDITYSNRTGPSESWVIYNFMGLYGIYDSWSDDAAEQSFYFNPANRAGKIDITRIWVEDLSGERRVYEHAELRELDFQTSFVIEGSPPPVFDTYATLSVPDVVTLREGQSLDVALTFLGLTSHYANYTYSFTSQGGTASAADIGTANGSGSIWISSTAPTSERRNIPISASRDGVQEDTETAYLVVNLSGTAGRFEDGGSMKVIEVRILDDNLTVGTAGDDVLHGTSIGETLEGGSGHDIYHVTAGDRVAEGAGAGTDTVQAAVDWRLDPNVEHLTLTGFGNVDGIGNQLHNRITGNAGANILGGGAGDDTLRGEAGNDRLLGHAGTDWLYGGRGHDSLTGGEGNDRLYGEADNDTLSGEAGNDRLEDLLGSNRLGGGIGDDTLIAGTGADWLSGGDGRDSLRAGAGNDQLRGETGNDLLRGEAGHDRLLGHAGIDWLYGGSGQDSLSGGEGNDRLYGEGDNDRLAGEAGNDTLLGGAGRDRLIGDAGADHLFGGADRQRDVFVFRVLEDSRPGAGRDRVQDFVSGIDRIDLGALDADALAPRNQAFDFAGSSASAHSVWTVTRGDNLLVRADHDGDARADLEIQITGISRLTEGDFVL</sequence>
<dbReference type="InterPro" id="IPR018511">
    <property type="entry name" value="Hemolysin-typ_Ca-bd_CS"/>
</dbReference>
<protein>
    <submittedName>
        <fullName evidence="3">Calcium-binding protein</fullName>
    </submittedName>
</protein>
<dbReference type="InterPro" id="IPR011049">
    <property type="entry name" value="Serralysin-like_metalloprot_C"/>
</dbReference>
<comment type="subcellular location">
    <subcellularLocation>
        <location evidence="1">Secreted</location>
    </subcellularLocation>
</comment>
<comment type="caution">
    <text evidence="3">The sequence shown here is derived from an EMBL/GenBank/DDBJ whole genome shotgun (WGS) entry which is preliminary data.</text>
</comment>
<evidence type="ECO:0000256" key="1">
    <source>
        <dbReference type="ARBA" id="ARBA00004613"/>
    </source>
</evidence>
<dbReference type="PROSITE" id="PS00330">
    <property type="entry name" value="HEMOLYSIN_CALCIUM"/>
    <property type="match status" value="4"/>
</dbReference>
<gene>
    <name evidence="3" type="ORF">Q5Y72_02030</name>
</gene>
<name>A0ABT9J7T6_9RHOB</name>
<dbReference type="PANTHER" id="PTHR38340:SF1">
    <property type="entry name" value="S-LAYER PROTEIN"/>
    <property type="match status" value="1"/>
</dbReference>
<dbReference type="PANTHER" id="PTHR38340">
    <property type="entry name" value="S-LAYER PROTEIN"/>
    <property type="match status" value="1"/>
</dbReference>
<organism evidence="3 4">
    <name type="scientific">Paracoccus spongiarum</name>
    <dbReference type="NCBI Taxonomy" id="3064387"/>
    <lineage>
        <taxon>Bacteria</taxon>
        <taxon>Pseudomonadati</taxon>
        <taxon>Pseudomonadota</taxon>
        <taxon>Alphaproteobacteria</taxon>
        <taxon>Rhodobacterales</taxon>
        <taxon>Paracoccaceae</taxon>
        <taxon>Paracoccus</taxon>
    </lineage>
</organism>
<dbReference type="Pfam" id="PF00353">
    <property type="entry name" value="HemolysinCabind"/>
    <property type="match status" value="5"/>
</dbReference>
<evidence type="ECO:0000256" key="2">
    <source>
        <dbReference type="ARBA" id="ARBA00022525"/>
    </source>
</evidence>
<proteinExistence type="predicted"/>
<evidence type="ECO:0000313" key="3">
    <source>
        <dbReference type="EMBL" id="MDP5305873.1"/>
    </source>
</evidence>
<dbReference type="EMBL" id="JAVAMQ010000002">
    <property type="protein sequence ID" value="MDP5305873.1"/>
    <property type="molecule type" value="Genomic_DNA"/>
</dbReference>
<dbReference type="Proteomes" id="UP001224997">
    <property type="component" value="Unassembled WGS sequence"/>
</dbReference>
<keyword evidence="2" id="KW-0964">Secreted</keyword>
<dbReference type="SUPFAM" id="SSF51120">
    <property type="entry name" value="beta-Roll"/>
    <property type="match status" value="2"/>
</dbReference>
<accession>A0ABT9J7T6</accession>